<accession>A0ABP9E3A0</accession>
<dbReference type="Pfam" id="PF06055">
    <property type="entry name" value="ExoD"/>
    <property type="match status" value="1"/>
</dbReference>
<evidence type="ECO:0000313" key="3">
    <source>
        <dbReference type="EMBL" id="GAA4866932.1"/>
    </source>
</evidence>
<feature type="compositionally biased region" description="Basic and acidic residues" evidence="1">
    <location>
        <begin position="1"/>
        <end position="11"/>
    </location>
</feature>
<organism evidence="3 4">
    <name type="scientific">Luteimonas vadosa</name>
    <dbReference type="NCBI Taxonomy" id="1165507"/>
    <lineage>
        <taxon>Bacteria</taxon>
        <taxon>Pseudomonadati</taxon>
        <taxon>Pseudomonadota</taxon>
        <taxon>Gammaproteobacteria</taxon>
        <taxon>Lysobacterales</taxon>
        <taxon>Lysobacteraceae</taxon>
        <taxon>Luteimonas</taxon>
    </lineage>
</organism>
<dbReference type="Proteomes" id="UP001501323">
    <property type="component" value="Unassembled WGS sequence"/>
</dbReference>
<feature type="transmembrane region" description="Helical" evidence="2">
    <location>
        <begin position="74"/>
        <end position="93"/>
    </location>
</feature>
<feature type="region of interest" description="Disordered" evidence="1">
    <location>
        <begin position="1"/>
        <end position="21"/>
    </location>
</feature>
<dbReference type="PANTHER" id="PTHR41795:SF1">
    <property type="entry name" value="EXOPOLYSACCHARIDE SYNTHESIS PROTEIN"/>
    <property type="match status" value="1"/>
</dbReference>
<evidence type="ECO:0000256" key="1">
    <source>
        <dbReference type="SAM" id="MobiDB-lite"/>
    </source>
</evidence>
<name>A0ABP9E3A0_9GAMM</name>
<protein>
    <submittedName>
        <fullName evidence="3">Exopolysaccharide biosynthesis protein</fullName>
    </submittedName>
</protein>
<keyword evidence="2" id="KW-1133">Transmembrane helix</keyword>
<dbReference type="InterPro" id="IPR010331">
    <property type="entry name" value="ExoD"/>
</dbReference>
<proteinExistence type="predicted"/>
<feature type="transmembrane region" description="Helical" evidence="2">
    <location>
        <begin position="188"/>
        <end position="210"/>
    </location>
</feature>
<dbReference type="EMBL" id="BAABJY010000002">
    <property type="protein sequence ID" value="GAA4866932.1"/>
    <property type="molecule type" value="Genomic_DNA"/>
</dbReference>
<reference evidence="4" key="1">
    <citation type="journal article" date="2019" name="Int. J. Syst. Evol. Microbiol.">
        <title>The Global Catalogue of Microorganisms (GCM) 10K type strain sequencing project: providing services to taxonomists for standard genome sequencing and annotation.</title>
        <authorList>
            <consortium name="The Broad Institute Genomics Platform"/>
            <consortium name="The Broad Institute Genome Sequencing Center for Infectious Disease"/>
            <person name="Wu L."/>
            <person name="Ma J."/>
        </authorList>
    </citation>
    <scope>NUCLEOTIDE SEQUENCE [LARGE SCALE GENOMIC DNA]</scope>
    <source>
        <strain evidence="4">JCM 18392</strain>
    </source>
</reference>
<keyword evidence="2" id="KW-0472">Membrane</keyword>
<dbReference type="RefSeq" id="WP_345295248.1">
    <property type="nucleotide sequence ID" value="NZ_BAABJY010000002.1"/>
</dbReference>
<evidence type="ECO:0000256" key="2">
    <source>
        <dbReference type="SAM" id="Phobius"/>
    </source>
</evidence>
<evidence type="ECO:0000313" key="4">
    <source>
        <dbReference type="Proteomes" id="UP001501323"/>
    </source>
</evidence>
<keyword evidence="4" id="KW-1185">Reference proteome</keyword>
<comment type="caution">
    <text evidence="3">The sequence shown here is derived from an EMBL/GenBank/DDBJ whole genome shotgun (WGS) entry which is preliminary data.</text>
</comment>
<dbReference type="PANTHER" id="PTHR41795">
    <property type="entry name" value="EXOPOLYSACCHARIDE SYNTHESIS PROTEIN"/>
    <property type="match status" value="1"/>
</dbReference>
<keyword evidence="2" id="KW-0812">Transmembrane</keyword>
<dbReference type="PIRSF" id="PIRSF033239">
    <property type="entry name" value="ExoD"/>
    <property type="match status" value="1"/>
</dbReference>
<gene>
    <name evidence="3" type="ORF">GCM10023332_19030</name>
</gene>
<sequence length="221" mass="24066">MAPEKGEDAASPHRGKRNRRHRAGTRALLAALAVGPPDETLSLREILDGLGRSLFGMLLFIAILPAFLPVPGVAGGLSGPLVMLVGVQLLAGMRRPWLPTFISRHGPTRATVARFEHRIGPWLRRLERLVQPRLTVLLDHRVATMFTGLLLVLLGLLLMLPIPFTNYLFGILLMLYAMALLERDGMLMLIAWATGIVAIVTFGIVGGTLANAATQWLDGMI</sequence>